<proteinExistence type="predicted"/>
<dbReference type="PANTHER" id="PTHR45910">
    <property type="entry name" value="N-ALPHA-ACETYLTRANSFERASE 20"/>
    <property type="match status" value="1"/>
</dbReference>
<dbReference type="GO" id="GO:0004596">
    <property type="term" value="F:protein-N-terminal amino-acid acetyltransferase activity"/>
    <property type="evidence" value="ECO:0007669"/>
    <property type="project" value="TreeGrafter"/>
</dbReference>
<evidence type="ECO:0000259" key="3">
    <source>
        <dbReference type="PROSITE" id="PS51186"/>
    </source>
</evidence>
<evidence type="ECO:0000313" key="5">
    <source>
        <dbReference type="EMBL" id="WEL39114.1"/>
    </source>
</evidence>
<dbReference type="InterPro" id="IPR051646">
    <property type="entry name" value="NatB_acetyltransferase_subunit"/>
</dbReference>
<feature type="domain" description="N-acetyltransferase" evidence="3">
    <location>
        <begin position="2"/>
        <end position="161"/>
    </location>
</feature>
<dbReference type="EMBL" id="CP075153">
    <property type="protein sequence ID" value="UTX43638.1"/>
    <property type="molecule type" value="Genomic_DNA"/>
</dbReference>
<name>A0A9Q9CD29_ENCHE</name>
<reference evidence="5 7" key="2">
    <citation type="submission" date="2023-02" db="EMBL/GenBank/DDBJ databases">
        <title>Encephalitozoon hellem ATCC 50451 complete genome.</title>
        <authorList>
            <person name="Mascarenhas dos Santos A.C."/>
            <person name="Julian A.T."/>
            <person name="Pombert J.-F."/>
        </authorList>
    </citation>
    <scope>NUCLEOTIDE SEQUENCE [LARGE SCALE GENOMIC DNA]</scope>
    <source>
        <strain evidence="5 7">ATCC 50451</strain>
    </source>
</reference>
<dbReference type="Pfam" id="PF00583">
    <property type="entry name" value="Acetyltransf_1"/>
    <property type="match status" value="1"/>
</dbReference>
<dbReference type="OrthoDB" id="10264728at2759"/>
<dbReference type="PANTHER" id="PTHR45910:SF1">
    <property type="entry name" value="N-ALPHA-ACETYLTRANSFERASE 20"/>
    <property type="match status" value="1"/>
</dbReference>
<dbReference type="AlphaFoldDB" id="A0A9Q9CD29"/>
<dbReference type="Proteomes" id="UP001059546">
    <property type="component" value="Chromosome VII"/>
</dbReference>
<dbReference type="SUPFAM" id="SSF55729">
    <property type="entry name" value="Acyl-CoA N-acyltransferases (Nat)"/>
    <property type="match status" value="1"/>
</dbReference>
<evidence type="ECO:0000313" key="7">
    <source>
        <dbReference type="Proteomes" id="UP001217963"/>
    </source>
</evidence>
<evidence type="ECO:0000313" key="4">
    <source>
        <dbReference type="EMBL" id="UTX43638.1"/>
    </source>
</evidence>
<dbReference type="PROSITE" id="PS51186">
    <property type="entry name" value="GNAT"/>
    <property type="match status" value="1"/>
</dbReference>
<gene>
    <name evidence="4" type="ORF">GPU96_07g14020</name>
    <name evidence="5" type="ORF">PFJ87_07g01960</name>
</gene>
<evidence type="ECO:0000256" key="1">
    <source>
        <dbReference type="ARBA" id="ARBA00022679"/>
    </source>
</evidence>
<keyword evidence="1" id="KW-0808">Transferase</keyword>
<dbReference type="GO" id="GO:0031416">
    <property type="term" value="C:NatB complex"/>
    <property type="evidence" value="ECO:0007669"/>
    <property type="project" value="TreeGrafter"/>
</dbReference>
<sequence>MYKVEPMLPSDVFSLDWINLDEKSESFPLSYYLYYLVNHAEDCIVIPSEPEYKTSFTYKRNVCAYMIGKLEENGEFINAHISAVSVAPSYRRNRFGKLCMGIMEKNGDIYNAHFADLYVREGNIAAIEFYKKLGYVVYRKVFNYYIEGNGENALDMRKSLEADKNKACMIRGADIQASELK</sequence>
<dbReference type="InterPro" id="IPR016181">
    <property type="entry name" value="Acyl_CoA_acyltransferase"/>
</dbReference>
<evidence type="ECO:0000313" key="6">
    <source>
        <dbReference type="Proteomes" id="UP001059546"/>
    </source>
</evidence>
<reference evidence="4" key="1">
    <citation type="submission" date="2022-10" db="EMBL/GenBank/DDBJ databases">
        <title>Encephalitozoon hellem ATCC 50604 Complete Genome.</title>
        <authorList>
            <person name="Mascarenhas dos Santos A.C."/>
            <person name="Julian A.T."/>
            <person name="Pombert J.-F."/>
        </authorList>
    </citation>
    <scope>NUCLEOTIDE SEQUENCE</scope>
    <source>
        <strain evidence="4">ATCC 50604</strain>
    </source>
</reference>
<keyword evidence="2" id="KW-0012">Acyltransferase</keyword>
<dbReference type="Proteomes" id="UP001217963">
    <property type="component" value="Chromosome VII"/>
</dbReference>
<evidence type="ECO:0000256" key="2">
    <source>
        <dbReference type="ARBA" id="ARBA00023315"/>
    </source>
</evidence>
<dbReference type="InterPro" id="IPR000182">
    <property type="entry name" value="GNAT_dom"/>
</dbReference>
<dbReference type="Gene3D" id="3.40.630.30">
    <property type="match status" value="1"/>
</dbReference>
<protein>
    <submittedName>
        <fullName evidence="4">N-alpha-acetyltransferase</fullName>
    </submittedName>
</protein>
<accession>A0A9Q9CD29</accession>
<dbReference type="EMBL" id="CP119068">
    <property type="protein sequence ID" value="WEL39114.1"/>
    <property type="molecule type" value="Genomic_DNA"/>
</dbReference>
<organism evidence="4 6">
    <name type="scientific">Encephalitozoon hellem</name>
    <name type="common">Microsporidian parasite</name>
    <dbReference type="NCBI Taxonomy" id="27973"/>
    <lineage>
        <taxon>Eukaryota</taxon>
        <taxon>Fungi</taxon>
        <taxon>Fungi incertae sedis</taxon>
        <taxon>Microsporidia</taxon>
        <taxon>Unikaryonidae</taxon>
        <taxon>Encephalitozoon</taxon>
    </lineage>
</organism>
<keyword evidence="7" id="KW-1185">Reference proteome</keyword>